<evidence type="ECO:0000313" key="4">
    <source>
        <dbReference type="Proteomes" id="UP000799440"/>
    </source>
</evidence>
<dbReference type="OrthoDB" id="4177994at2759"/>
<gene>
    <name evidence="3" type="ORF">M011DRAFT_471175</name>
</gene>
<dbReference type="AlphaFoldDB" id="A0A6A6V379"/>
<feature type="region of interest" description="Disordered" evidence="1">
    <location>
        <begin position="15"/>
        <end position="43"/>
    </location>
</feature>
<proteinExistence type="predicted"/>
<protein>
    <recommendedName>
        <fullName evidence="2">Killer toxin Kp4 domain-containing protein</fullName>
    </recommendedName>
</protein>
<accession>A0A6A6V379</accession>
<dbReference type="Gene3D" id="3.30.430.10">
    <property type="entry name" value="Killer Toxin P4, subunit A"/>
    <property type="match status" value="1"/>
</dbReference>
<dbReference type="EMBL" id="MU006595">
    <property type="protein sequence ID" value="KAF2743627.1"/>
    <property type="molecule type" value="Genomic_DNA"/>
</dbReference>
<evidence type="ECO:0000256" key="1">
    <source>
        <dbReference type="SAM" id="MobiDB-lite"/>
    </source>
</evidence>
<sequence length="163" mass="17996">MWLWASGTQIWISRATQPKATTSRTTSSSTTPRPSRTQAWPMTAPWPVRGASGSSLCRYCSSIYAIIEYANGLDDKKIFPDRKQIVCSRCNTPGLKQGLCMFPKMMNARPPLTGRRIKELLQKIKNNGCRICGSVPAFDGKTNFAGELTVNYVHKSCGSGICK</sequence>
<dbReference type="Pfam" id="PF09044">
    <property type="entry name" value="Kp4"/>
    <property type="match status" value="1"/>
</dbReference>
<evidence type="ECO:0000259" key="2">
    <source>
        <dbReference type="Pfam" id="PF09044"/>
    </source>
</evidence>
<feature type="domain" description="Killer toxin Kp4" evidence="2">
    <location>
        <begin position="52"/>
        <end position="153"/>
    </location>
</feature>
<evidence type="ECO:0000313" key="3">
    <source>
        <dbReference type="EMBL" id="KAF2743627.1"/>
    </source>
</evidence>
<dbReference type="SUPFAM" id="SSF55221">
    <property type="entry name" value="Yeast killer toxins"/>
    <property type="match status" value="1"/>
</dbReference>
<feature type="compositionally biased region" description="Low complexity" evidence="1">
    <location>
        <begin position="21"/>
        <end position="37"/>
    </location>
</feature>
<keyword evidence="4" id="KW-1185">Reference proteome</keyword>
<reference evidence="3" key="1">
    <citation type="journal article" date="2020" name="Stud. Mycol.">
        <title>101 Dothideomycetes genomes: a test case for predicting lifestyles and emergence of pathogens.</title>
        <authorList>
            <person name="Haridas S."/>
            <person name="Albert R."/>
            <person name="Binder M."/>
            <person name="Bloem J."/>
            <person name="Labutti K."/>
            <person name="Salamov A."/>
            <person name="Andreopoulos B."/>
            <person name="Baker S."/>
            <person name="Barry K."/>
            <person name="Bills G."/>
            <person name="Bluhm B."/>
            <person name="Cannon C."/>
            <person name="Castanera R."/>
            <person name="Culley D."/>
            <person name="Daum C."/>
            <person name="Ezra D."/>
            <person name="Gonzalez J."/>
            <person name="Henrissat B."/>
            <person name="Kuo A."/>
            <person name="Liang C."/>
            <person name="Lipzen A."/>
            <person name="Lutzoni F."/>
            <person name="Magnuson J."/>
            <person name="Mondo S."/>
            <person name="Nolan M."/>
            <person name="Ohm R."/>
            <person name="Pangilinan J."/>
            <person name="Park H.-J."/>
            <person name="Ramirez L."/>
            <person name="Alfaro M."/>
            <person name="Sun H."/>
            <person name="Tritt A."/>
            <person name="Yoshinaga Y."/>
            <person name="Zwiers L.-H."/>
            <person name="Turgeon B."/>
            <person name="Goodwin S."/>
            <person name="Spatafora J."/>
            <person name="Crous P."/>
            <person name="Grigoriev I."/>
        </authorList>
    </citation>
    <scope>NUCLEOTIDE SEQUENCE</scope>
    <source>
        <strain evidence="3">CBS 119925</strain>
    </source>
</reference>
<dbReference type="Proteomes" id="UP000799440">
    <property type="component" value="Unassembled WGS sequence"/>
</dbReference>
<organism evidence="3 4">
    <name type="scientific">Sporormia fimetaria CBS 119925</name>
    <dbReference type="NCBI Taxonomy" id="1340428"/>
    <lineage>
        <taxon>Eukaryota</taxon>
        <taxon>Fungi</taxon>
        <taxon>Dikarya</taxon>
        <taxon>Ascomycota</taxon>
        <taxon>Pezizomycotina</taxon>
        <taxon>Dothideomycetes</taxon>
        <taxon>Pleosporomycetidae</taxon>
        <taxon>Pleosporales</taxon>
        <taxon>Sporormiaceae</taxon>
        <taxon>Sporormia</taxon>
    </lineage>
</organism>
<dbReference type="GO" id="GO:0005576">
    <property type="term" value="C:extracellular region"/>
    <property type="evidence" value="ECO:0007669"/>
    <property type="project" value="InterPro"/>
</dbReference>
<dbReference type="InterPro" id="IPR011329">
    <property type="entry name" value="Killer_tox_Kp4/SMK"/>
</dbReference>
<dbReference type="InterPro" id="IPR015131">
    <property type="entry name" value="Killer_tox_Kp4"/>
</dbReference>
<name>A0A6A6V379_9PLEO</name>